<reference evidence="1" key="1">
    <citation type="submission" date="2021-06" db="EMBL/GenBank/DDBJ databases">
        <title>Elioraea tepida, sp. nov., a moderately thermophilic aerobic anoxygenic phototrophic bacterium isolated from an alkaline siliceous hot spring mat community in Yellowstone National Park, WY, USA.</title>
        <authorList>
            <person name="Saini M.K."/>
            <person name="Yoshida S."/>
            <person name="Sebastian A."/>
            <person name="Hirose S."/>
            <person name="Hara E."/>
            <person name="Tamaki H."/>
            <person name="Soulier N.T."/>
            <person name="Albert I."/>
            <person name="Hanada S."/>
            <person name="Bryant D.A."/>
            <person name="Tank M."/>
        </authorList>
    </citation>
    <scope>NUCLEOTIDE SEQUENCE</scope>
    <source>
        <strain evidence="1">MS-P2</strain>
    </source>
</reference>
<dbReference type="AlphaFoldDB" id="A0A975U127"/>
<evidence type="ECO:0000313" key="2">
    <source>
        <dbReference type="Proteomes" id="UP000694001"/>
    </source>
</evidence>
<protein>
    <submittedName>
        <fullName evidence="1">Uncharacterized protein</fullName>
    </submittedName>
</protein>
<proteinExistence type="predicted"/>
<sequence length="49" mass="5138">MVGIIRFVSLRVGNEGSGSVGACEEEMRHAASTPAMMPIGRFDAIMLAA</sequence>
<evidence type="ECO:0000313" key="1">
    <source>
        <dbReference type="EMBL" id="QXM23833.1"/>
    </source>
</evidence>
<accession>A0A975U127</accession>
<organism evidence="1 2">
    <name type="scientific">Elioraea tepida</name>
    <dbReference type="NCBI Taxonomy" id="2843330"/>
    <lineage>
        <taxon>Bacteria</taxon>
        <taxon>Pseudomonadati</taxon>
        <taxon>Pseudomonadota</taxon>
        <taxon>Alphaproteobacteria</taxon>
        <taxon>Acetobacterales</taxon>
        <taxon>Elioraeaceae</taxon>
        <taxon>Elioraea</taxon>
    </lineage>
</organism>
<dbReference type="EMBL" id="CP076448">
    <property type="protein sequence ID" value="QXM23833.1"/>
    <property type="molecule type" value="Genomic_DNA"/>
</dbReference>
<name>A0A975U127_9PROT</name>
<dbReference type="KEGG" id="elio:KO353_11035"/>
<dbReference type="Proteomes" id="UP000694001">
    <property type="component" value="Chromosome"/>
</dbReference>
<gene>
    <name evidence="1" type="ORF">KO353_11035</name>
</gene>
<keyword evidence="2" id="KW-1185">Reference proteome</keyword>
<dbReference type="RefSeq" id="WP_218284747.1">
    <property type="nucleotide sequence ID" value="NZ_CP076448.1"/>
</dbReference>